<gene>
    <name evidence="1" type="ORF">G443_001011</name>
</gene>
<reference evidence="1 2" key="1">
    <citation type="submission" date="2022-06" db="EMBL/GenBank/DDBJ databases">
        <title>Genomic Encyclopedia of Type Strains, Phase I: the one thousand microbial genomes (KMG-I) project.</title>
        <authorList>
            <person name="Kyrpides N."/>
        </authorList>
    </citation>
    <scope>NUCLEOTIDE SEQUENCE [LARGE SCALE GENOMIC DNA]</scope>
    <source>
        <strain evidence="1 2">DSM 43889</strain>
    </source>
</reference>
<organism evidence="1 2">
    <name type="scientific">Actinoalloteichus caeruleus DSM 43889</name>
    <dbReference type="NCBI Taxonomy" id="1120930"/>
    <lineage>
        <taxon>Bacteria</taxon>
        <taxon>Bacillati</taxon>
        <taxon>Actinomycetota</taxon>
        <taxon>Actinomycetes</taxon>
        <taxon>Pseudonocardiales</taxon>
        <taxon>Pseudonocardiaceae</taxon>
        <taxon>Actinoalloteichus</taxon>
        <taxon>Actinoalloteichus cyanogriseus</taxon>
    </lineage>
</organism>
<sequence>MTHATRTDRFVEESRAALSRAARSTETGRGAWLTRAACWRRLAAVSRRMRDERALALLDEAAEHLGASLAEMPDVIEAYVSLAWEIDDATVFGDD</sequence>
<evidence type="ECO:0000313" key="2">
    <source>
        <dbReference type="Proteomes" id="UP000791080"/>
    </source>
</evidence>
<comment type="caution">
    <text evidence="1">The sequence shown here is derived from an EMBL/GenBank/DDBJ whole genome shotgun (WGS) entry which is preliminary data.</text>
</comment>
<dbReference type="RefSeq" id="WP_026420279.1">
    <property type="nucleotide sequence ID" value="NZ_AUBJ02000001.1"/>
</dbReference>
<dbReference type="Proteomes" id="UP000791080">
    <property type="component" value="Unassembled WGS sequence"/>
</dbReference>
<protein>
    <submittedName>
        <fullName evidence="1">Uncharacterized protein</fullName>
    </submittedName>
</protein>
<evidence type="ECO:0000313" key="1">
    <source>
        <dbReference type="EMBL" id="MCP2330741.1"/>
    </source>
</evidence>
<dbReference type="EMBL" id="AUBJ02000001">
    <property type="protein sequence ID" value="MCP2330741.1"/>
    <property type="molecule type" value="Genomic_DNA"/>
</dbReference>
<keyword evidence="2" id="KW-1185">Reference proteome</keyword>
<accession>A0ABT1JE16</accession>
<proteinExistence type="predicted"/>
<name>A0ABT1JE16_ACTCY</name>